<keyword evidence="2" id="KW-1185">Reference proteome</keyword>
<dbReference type="NCBIfam" id="TIGR02444">
    <property type="entry name" value="TIGR02444 family protein"/>
    <property type="match status" value="1"/>
</dbReference>
<dbReference type="AlphaFoldDB" id="A0AAF0CBN6"/>
<dbReference type="EMBL" id="CP118166">
    <property type="protein sequence ID" value="WDI31435.1"/>
    <property type="molecule type" value="Genomic_DNA"/>
</dbReference>
<organism evidence="1 2">
    <name type="scientific">Hyphococcus flavus</name>
    <dbReference type="NCBI Taxonomy" id="1866326"/>
    <lineage>
        <taxon>Bacteria</taxon>
        <taxon>Pseudomonadati</taxon>
        <taxon>Pseudomonadota</taxon>
        <taxon>Alphaproteobacteria</taxon>
        <taxon>Parvularculales</taxon>
        <taxon>Parvularculaceae</taxon>
        <taxon>Hyphococcus</taxon>
    </lineage>
</organism>
<protein>
    <submittedName>
        <fullName evidence="1">TIGR02444 family protein</fullName>
    </submittedName>
</protein>
<proteinExistence type="predicted"/>
<dbReference type="Pfam" id="PF09523">
    <property type="entry name" value="DUF2390"/>
    <property type="match status" value="1"/>
</dbReference>
<evidence type="ECO:0000313" key="1">
    <source>
        <dbReference type="EMBL" id="WDI31435.1"/>
    </source>
</evidence>
<accession>A0AAF0CBN6</accession>
<dbReference type="InterPro" id="IPR012659">
    <property type="entry name" value="CHP02444"/>
</dbReference>
<sequence length="170" mass="19465">MTANAENPFWRWSLDIYGRKPIEQQLLNLQDQCGFDVNIILWCCWLAAEGKALTASSLGNAIEAKREWTAEVIHPLRATRRYLKSVQYGGTNEDIARLRNHIKAAELDAEKHVQNVLFERSDIDALPAQKNKEKQAFDHLTLYAKLLGAYQNPAFSEDLLHILVDNVFEQ</sequence>
<reference evidence="1" key="1">
    <citation type="submission" date="2023-02" db="EMBL/GenBank/DDBJ databases">
        <title>Genome sequence of Hyphococcus flavus.</title>
        <authorList>
            <person name="Rong J.-C."/>
            <person name="Zhao Q."/>
            <person name="Yi M."/>
            <person name="Wu J.-Y."/>
        </authorList>
    </citation>
    <scope>NUCLEOTIDE SEQUENCE</scope>
    <source>
        <strain evidence="1">MCCC 1K03223</strain>
    </source>
</reference>
<name>A0AAF0CBN6_9PROT</name>
<dbReference type="KEGG" id="hfl:PUV54_15905"/>
<dbReference type="Proteomes" id="UP001214043">
    <property type="component" value="Chromosome"/>
</dbReference>
<dbReference type="RefSeq" id="WP_274493324.1">
    <property type="nucleotide sequence ID" value="NZ_CP118166.1"/>
</dbReference>
<evidence type="ECO:0000313" key="2">
    <source>
        <dbReference type="Proteomes" id="UP001214043"/>
    </source>
</evidence>
<gene>
    <name evidence="1" type="ORF">PUV54_15905</name>
</gene>